<dbReference type="GO" id="GO:0070920">
    <property type="term" value="P:regulation of regulatory ncRNA processing"/>
    <property type="evidence" value="ECO:0007669"/>
    <property type="project" value="TreeGrafter"/>
</dbReference>
<dbReference type="GO" id="GO:0070578">
    <property type="term" value="C:RISC-loading complex"/>
    <property type="evidence" value="ECO:0007669"/>
    <property type="project" value="TreeGrafter"/>
</dbReference>
<dbReference type="SMART" id="SM00358">
    <property type="entry name" value="DSRM"/>
    <property type="match status" value="2"/>
</dbReference>
<comment type="caution">
    <text evidence="4">The sequence shown here is derived from an EMBL/GenBank/DDBJ whole genome shotgun (WGS) entry which is preliminary data.</text>
</comment>
<dbReference type="PANTHER" id="PTHR46205:SF3">
    <property type="entry name" value="LOQUACIOUS, ISOFORM B"/>
    <property type="match status" value="1"/>
</dbReference>
<dbReference type="GO" id="GO:0005737">
    <property type="term" value="C:cytoplasm"/>
    <property type="evidence" value="ECO:0007669"/>
    <property type="project" value="TreeGrafter"/>
</dbReference>
<dbReference type="AlphaFoldDB" id="A0AAN7VIL0"/>
<protein>
    <recommendedName>
        <fullName evidence="3">DRBM domain-containing protein</fullName>
    </recommendedName>
</protein>
<dbReference type="GO" id="GO:0016442">
    <property type="term" value="C:RISC complex"/>
    <property type="evidence" value="ECO:0007669"/>
    <property type="project" value="TreeGrafter"/>
</dbReference>
<dbReference type="Proteomes" id="UP001329430">
    <property type="component" value="Chromosome 5"/>
</dbReference>
<reference evidence="4 5" key="1">
    <citation type="journal article" date="2024" name="Insects">
        <title>An Improved Chromosome-Level Genome Assembly of the Firefly Pyrocoelia pectoralis.</title>
        <authorList>
            <person name="Fu X."/>
            <person name="Meyer-Rochow V.B."/>
            <person name="Ballantyne L."/>
            <person name="Zhu X."/>
        </authorList>
    </citation>
    <scope>NUCLEOTIDE SEQUENCE [LARGE SCALE GENOMIC DNA]</scope>
    <source>
        <strain evidence="4">XCY_ONT2</strain>
    </source>
</reference>
<dbReference type="GO" id="GO:0030422">
    <property type="term" value="P:siRNA processing"/>
    <property type="evidence" value="ECO:0007669"/>
    <property type="project" value="TreeGrafter"/>
</dbReference>
<gene>
    <name evidence="4" type="ORF">RI129_007964</name>
</gene>
<keyword evidence="5" id="KW-1185">Reference proteome</keyword>
<dbReference type="GO" id="GO:0035197">
    <property type="term" value="F:siRNA binding"/>
    <property type="evidence" value="ECO:0007669"/>
    <property type="project" value="TreeGrafter"/>
</dbReference>
<dbReference type="InterPro" id="IPR051247">
    <property type="entry name" value="RLC_Component"/>
</dbReference>
<dbReference type="SUPFAM" id="SSF54768">
    <property type="entry name" value="dsRNA-binding domain-like"/>
    <property type="match status" value="2"/>
</dbReference>
<dbReference type="Gene3D" id="3.30.160.20">
    <property type="match status" value="2"/>
</dbReference>
<sequence>MDMDKSPISILQEYAVAKGIAPPSYHIVSDGDHFKCIVTVGNVTRDAKAANKKRAKHIAAEKVVSLLINDGTMGSTNITNHPSTESTVITNSVGELNEFSSRTGIEYPIYEFKSNLPCVNNEFVCKCKLDRYETEGTGKNKKEAKQVAAKRMLDIVARLPNLYYMTQPTHLI</sequence>
<dbReference type="Pfam" id="PF00035">
    <property type="entry name" value="dsrm"/>
    <property type="match status" value="2"/>
</dbReference>
<keyword evidence="1 2" id="KW-0694">RNA-binding</keyword>
<dbReference type="EMBL" id="JAVRBK010000005">
    <property type="protein sequence ID" value="KAK5644119.1"/>
    <property type="molecule type" value="Genomic_DNA"/>
</dbReference>
<evidence type="ECO:0000256" key="2">
    <source>
        <dbReference type="PROSITE-ProRule" id="PRU00266"/>
    </source>
</evidence>
<dbReference type="PANTHER" id="PTHR46205">
    <property type="entry name" value="LOQUACIOUS, ISOFORM B"/>
    <property type="match status" value="1"/>
</dbReference>
<name>A0AAN7VIL0_9COLE</name>
<evidence type="ECO:0000256" key="1">
    <source>
        <dbReference type="ARBA" id="ARBA00022884"/>
    </source>
</evidence>
<dbReference type="CDD" id="cd00048">
    <property type="entry name" value="DSRM_SF"/>
    <property type="match status" value="1"/>
</dbReference>
<proteinExistence type="predicted"/>
<evidence type="ECO:0000313" key="5">
    <source>
        <dbReference type="Proteomes" id="UP001329430"/>
    </source>
</evidence>
<evidence type="ECO:0000259" key="3">
    <source>
        <dbReference type="PROSITE" id="PS50137"/>
    </source>
</evidence>
<dbReference type="GO" id="GO:0003725">
    <property type="term" value="F:double-stranded RNA binding"/>
    <property type="evidence" value="ECO:0007669"/>
    <property type="project" value="TreeGrafter"/>
</dbReference>
<feature type="domain" description="DRBM" evidence="3">
    <location>
        <begin position="91"/>
        <end position="158"/>
    </location>
</feature>
<dbReference type="GO" id="GO:0005634">
    <property type="term" value="C:nucleus"/>
    <property type="evidence" value="ECO:0007669"/>
    <property type="project" value="TreeGrafter"/>
</dbReference>
<organism evidence="4 5">
    <name type="scientific">Pyrocoelia pectoralis</name>
    <dbReference type="NCBI Taxonomy" id="417401"/>
    <lineage>
        <taxon>Eukaryota</taxon>
        <taxon>Metazoa</taxon>
        <taxon>Ecdysozoa</taxon>
        <taxon>Arthropoda</taxon>
        <taxon>Hexapoda</taxon>
        <taxon>Insecta</taxon>
        <taxon>Pterygota</taxon>
        <taxon>Neoptera</taxon>
        <taxon>Endopterygota</taxon>
        <taxon>Coleoptera</taxon>
        <taxon>Polyphaga</taxon>
        <taxon>Elateriformia</taxon>
        <taxon>Elateroidea</taxon>
        <taxon>Lampyridae</taxon>
        <taxon>Lampyrinae</taxon>
        <taxon>Pyrocoelia</taxon>
    </lineage>
</organism>
<evidence type="ECO:0000313" key="4">
    <source>
        <dbReference type="EMBL" id="KAK5644119.1"/>
    </source>
</evidence>
<feature type="domain" description="DRBM" evidence="3">
    <location>
        <begin position="6"/>
        <end position="69"/>
    </location>
</feature>
<accession>A0AAN7VIL0</accession>
<dbReference type="PROSITE" id="PS50137">
    <property type="entry name" value="DS_RBD"/>
    <property type="match status" value="2"/>
</dbReference>
<dbReference type="InterPro" id="IPR014720">
    <property type="entry name" value="dsRBD_dom"/>
</dbReference>